<feature type="binding site" evidence="8">
    <location>
        <position position="189"/>
    </location>
    <ligand>
        <name>Zn(2+)</name>
        <dbReference type="ChEBI" id="CHEBI:29105"/>
    </ligand>
</feature>
<accession>A0A2L2BP72</accession>
<dbReference type="Gene3D" id="2.30.40.10">
    <property type="entry name" value="Urease, subunit C, domain 1"/>
    <property type="match status" value="1"/>
</dbReference>
<feature type="binding site" evidence="7">
    <location>
        <position position="135"/>
    </location>
    <ligand>
        <name>substrate</name>
    </ligand>
</feature>
<feature type="domain" description="Amidohydrolase-related" evidence="9">
    <location>
        <begin position="50"/>
        <end position="365"/>
    </location>
</feature>
<feature type="binding site" evidence="7">
    <location>
        <position position="221"/>
    </location>
    <ligand>
        <name>substrate</name>
    </ligand>
</feature>
<feature type="binding site" evidence="7">
    <location>
        <position position="244"/>
    </location>
    <ligand>
        <name>substrate</name>
    </ligand>
</feature>
<evidence type="ECO:0000256" key="8">
    <source>
        <dbReference type="PIRSR" id="PIRSR038994-3"/>
    </source>
</evidence>
<dbReference type="PIRSF" id="PIRSF038994">
    <property type="entry name" value="NagA"/>
    <property type="match status" value="1"/>
</dbReference>
<dbReference type="AlphaFoldDB" id="A0A2L2BP72"/>
<dbReference type="GO" id="GO:0008448">
    <property type="term" value="F:N-acetylglucosamine-6-phosphate deacetylase activity"/>
    <property type="evidence" value="ECO:0007669"/>
    <property type="project" value="UniProtKB-EC"/>
</dbReference>
<name>A0A2L2BP72_9MICO</name>
<comment type="cofactor">
    <cofactor evidence="8">
        <name>a divalent metal cation</name>
        <dbReference type="ChEBI" id="CHEBI:60240"/>
    </cofactor>
    <text evidence="8">Binds 1 divalent metal cation per subunit.</text>
</comment>
<feature type="binding site" evidence="7">
    <location>
        <begin position="213"/>
        <end position="214"/>
    </location>
    <ligand>
        <name>substrate</name>
    </ligand>
</feature>
<evidence type="ECO:0000256" key="7">
    <source>
        <dbReference type="PIRSR" id="PIRSR038994-2"/>
    </source>
</evidence>
<dbReference type="InterPro" id="IPR011059">
    <property type="entry name" value="Metal-dep_hydrolase_composite"/>
</dbReference>
<protein>
    <submittedName>
        <fullName evidence="10">N-acetylglucosamine-6-phosphate deacetylase</fullName>
        <ecNumber evidence="10">3.5.1.25</ecNumber>
    </submittedName>
</protein>
<feature type="binding site" evidence="7">
    <location>
        <begin position="299"/>
        <end position="301"/>
    </location>
    <ligand>
        <name>substrate</name>
    </ligand>
</feature>
<proteinExistence type="inferred from homology"/>
<feature type="binding site" evidence="8">
    <location>
        <position position="124"/>
    </location>
    <ligand>
        <name>Zn(2+)</name>
        <dbReference type="ChEBI" id="CHEBI:29105"/>
    </ligand>
</feature>
<evidence type="ECO:0000313" key="11">
    <source>
        <dbReference type="Proteomes" id="UP000243077"/>
    </source>
</evidence>
<keyword evidence="3 5" id="KW-0378">Hydrolase</keyword>
<evidence type="ECO:0000256" key="3">
    <source>
        <dbReference type="ARBA" id="ARBA00022801"/>
    </source>
</evidence>
<reference evidence="10 11" key="1">
    <citation type="submission" date="2018-02" db="EMBL/GenBank/DDBJ databases">
        <title>Complete genome of the streamlined marine actinobacterium Pontimonas salivibrio CL-TW6 adapted to coastal planktonic lifestype.</title>
        <authorList>
            <person name="Cho B.C."/>
            <person name="Hardies S.C."/>
            <person name="Jang G.I."/>
            <person name="Hwang C.Y."/>
        </authorList>
    </citation>
    <scope>NUCLEOTIDE SEQUENCE [LARGE SCALE GENOMIC DNA]</scope>
    <source>
        <strain evidence="10 11">CL-TW6</strain>
    </source>
</reference>
<dbReference type="InterPro" id="IPR032466">
    <property type="entry name" value="Metal_Hydrolase"/>
</dbReference>
<dbReference type="InterPro" id="IPR006680">
    <property type="entry name" value="Amidohydro-rel"/>
</dbReference>
<dbReference type="KEGG" id="psai:C3B54_11476"/>
<dbReference type="Gene3D" id="3.20.20.140">
    <property type="entry name" value="Metal-dependent hydrolases"/>
    <property type="match status" value="1"/>
</dbReference>
<dbReference type="PANTHER" id="PTHR11113">
    <property type="entry name" value="N-ACETYLGLUCOSAMINE-6-PHOSPHATE DEACETYLASE"/>
    <property type="match status" value="1"/>
</dbReference>
<evidence type="ECO:0000313" key="10">
    <source>
        <dbReference type="EMBL" id="AVG23469.1"/>
    </source>
</evidence>
<evidence type="ECO:0000256" key="4">
    <source>
        <dbReference type="ARBA" id="ARBA00023277"/>
    </source>
</evidence>
<gene>
    <name evidence="10" type="ORF">C3B54_11476</name>
</gene>
<dbReference type="Pfam" id="PF01979">
    <property type="entry name" value="Amidohydro_1"/>
    <property type="match status" value="1"/>
</dbReference>
<dbReference type="GO" id="GO:0046872">
    <property type="term" value="F:metal ion binding"/>
    <property type="evidence" value="ECO:0007669"/>
    <property type="project" value="UniProtKB-KW"/>
</dbReference>
<comment type="similarity">
    <text evidence="1 5">Belongs to the metallo-dependent hydrolases superfamily. NagA family.</text>
</comment>
<evidence type="ECO:0000256" key="2">
    <source>
        <dbReference type="ARBA" id="ARBA00022723"/>
    </source>
</evidence>
<dbReference type="InterPro" id="IPR003764">
    <property type="entry name" value="GlcNAc_6-P_deAcase"/>
</dbReference>
<sequence>MAIEYAGCVTDVWSVDRPGENGLLWGDTLIRGSGGFTPAAGQKSIQGAFVSPLLADTHTHGRGGMAVLPDSEQLEQLLEGYLACGVGAVQLSTVTLNENDLRGTLNAARMVRAARTELLGLHLEGPFLSAVKHGAHDRDLLRFGTLEQVKLLVGDYLDVVTSITLDPRSVDEGVIGWLVSQGVTVALGHTEANYAEMVAAFEEGATVLTHAFNAMNQIAAREPGPVLAAIDCGAWIEVIADGHHVHPSLVRLLFDRAPARVVLVSDSMPAAGLGDGAARLGGIAVTVQDNVARTVGGALAGSTLTLSDSVSNVASWGVDSTLAINAATVNPHHAYGLNAPSLNPGAPANLLVWSTDMELTHILRDGRVSAL</sequence>
<keyword evidence="2 8" id="KW-0479">Metal-binding</keyword>
<keyword evidence="4 5" id="KW-0119">Carbohydrate metabolism</keyword>
<dbReference type="EC" id="3.5.1.25" evidence="10"/>
<dbReference type="PANTHER" id="PTHR11113:SF14">
    <property type="entry name" value="N-ACETYLGLUCOSAMINE-6-PHOSPHATE DEACETYLASE"/>
    <property type="match status" value="1"/>
</dbReference>
<evidence type="ECO:0000256" key="1">
    <source>
        <dbReference type="ARBA" id="ARBA00010716"/>
    </source>
</evidence>
<feature type="active site" description="Proton donor/acceptor" evidence="6">
    <location>
        <position position="266"/>
    </location>
</feature>
<dbReference type="EMBL" id="CP026923">
    <property type="protein sequence ID" value="AVG23469.1"/>
    <property type="molecule type" value="Genomic_DNA"/>
</dbReference>
<feature type="binding site" evidence="8">
    <location>
        <position position="210"/>
    </location>
    <ligand>
        <name>Zn(2+)</name>
        <dbReference type="ChEBI" id="CHEBI:29105"/>
    </ligand>
</feature>
<organism evidence="10 11">
    <name type="scientific">Pontimonas salivibrio</name>
    <dbReference type="NCBI Taxonomy" id="1159327"/>
    <lineage>
        <taxon>Bacteria</taxon>
        <taxon>Bacillati</taxon>
        <taxon>Actinomycetota</taxon>
        <taxon>Actinomycetes</taxon>
        <taxon>Micrococcales</taxon>
        <taxon>Microbacteriaceae</taxon>
        <taxon>Pontimonas</taxon>
    </lineage>
</organism>
<dbReference type="SUPFAM" id="SSF51556">
    <property type="entry name" value="Metallo-dependent hydrolases"/>
    <property type="match status" value="1"/>
</dbReference>
<evidence type="ECO:0000259" key="9">
    <source>
        <dbReference type="Pfam" id="PF01979"/>
    </source>
</evidence>
<evidence type="ECO:0000256" key="6">
    <source>
        <dbReference type="PIRSR" id="PIRSR038994-1"/>
    </source>
</evidence>
<dbReference type="GO" id="GO:0006046">
    <property type="term" value="P:N-acetylglucosamine catabolic process"/>
    <property type="evidence" value="ECO:0007669"/>
    <property type="project" value="TreeGrafter"/>
</dbReference>
<dbReference type="Proteomes" id="UP000243077">
    <property type="component" value="Chromosome"/>
</dbReference>
<evidence type="ECO:0000256" key="5">
    <source>
        <dbReference type="PIRNR" id="PIRNR038994"/>
    </source>
</evidence>
<keyword evidence="11" id="KW-1185">Reference proteome</keyword>